<dbReference type="InterPro" id="IPR036873">
    <property type="entry name" value="Rhodanese-like_dom_sf"/>
</dbReference>
<evidence type="ECO:0000313" key="10">
    <source>
        <dbReference type="EMBL" id="QLG71101.1"/>
    </source>
</evidence>
<dbReference type="FunFam" id="3.90.70.10:FF:000115">
    <property type="entry name" value="DOA4p Ubiquitin hydrolase"/>
    <property type="match status" value="1"/>
</dbReference>
<comment type="similarity">
    <text evidence="2 7">Belongs to the peptidase C19 family.</text>
</comment>
<evidence type="ECO:0000259" key="9">
    <source>
        <dbReference type="PROSITE" id="PS50235"/>
    </source>
</evidence>
<dbReference type="InterPro" id="IPR038765">
    <property type="entry name" value="Papain-like_cys_pep_sf"/>
</dbReference>
<dbReference type="KEGG" id="zmk:HG535_0B01390"/>
<dbReference type="GO" id="GO:0006508">
    <property type="term" value="P:proteolysis"/>
    <property type="evidence" value="ECO:0007669"/>
    <property type="project" value="UniProtKB-KW"/>
</dbReference>
<dbReference type="PROSITE" id="PS00973">
    <property type="entry name" value="USP_2"/>
    <property type="match status" value="1"/>
</dbReference>
<dbReference type="Pfam" id="PF00443">
    <property type="entry name" value="UCH"/>
    <property type="match status" value="1"/>
</dbReference>
<dbReference type="InterPro" id="IPR001763">
    <property type="entry name" value="Rhodanese-like_dom"/>
</dbReference>
<gene>
    <name evidence="10" type="ORF">HG535_0B01390</name>
</gene>
<dbReference type="GO" id="GO:0004843">
    <property type="term" value="F:cysteine-type deubiquitinase activity"/>
    <property type="evidence" value="ECO:0007669"/>
    <property type="project" value="UniProtKB-UniRule"/>
</dbReference>
<sequence>MTEMKTEPIKKYCKGIPTLSRLAEKFVFQEDDFHNRSNDMMTVLQHCLDTLEAYRDVYKKLKMERDGLTESELFEIYEAAYIYYKIVHINILNKLPNLQEFQTVKRQSNSNDQKLMEIYNMLVKSLLNDDKIAQIKHFLREHCGPESSGAATIDNGIEKDSKTFDSGTFISVDQLKHLLFHYNDSTLLLDIRPRAEFNKKHINFKNIVCIEPISFKSDYTDIDVEKRSLITSPQKEIDLFRNRTDFEFIVLYTSEPDERNKSNHNYQQEMVLLDLFMNRSFGKPLRADSKIFVLKAGISNWISNNGDCITEIDDKSGDQLYLNGRNSTLRFQSLPDHSPSISASMDGSMKEMLSESPNNGFSAFQRHQQQPPPAGFKNMFSSSLTSLSSKLPCKTSIIDHSSGSDSDVFTHYPETPHLLAEEKGKKRIVNHGHISPISSRALTSISKHSISAQPPRIYTNNKGFLNQNTSLTSSATISKPPTQPIPLLPQLPMQDSSKSHTTQHTEKYDLDFTVGLENMGNSCYISCIVQCLLGTHELTNIFLNNSYEKHINLNSRLGSKGVLAKFFARLIHTMHQQGAFKLKEKGKAVKPIQFKMACGSINSLFKGSGQQDCQEFCQFLLDGLHEDLNQCGNNPPLKELSPDAEKMRERLSMRIASSIEWERFLTTDFSVIVDLFQGQYASQLCCKVCGLTSTTYQPFTVLSVPVPHVKSCTIEDCFNEFTKTEELETDEQWSCSTCKKKQPSTKKLTITRLPRNLVIHLKRFDNMLNKNNVFVEYPFLLDLTSYWASDFDGRLPPGVTDELPTRGQIPPFTYKLYAVASHSGSLYGGHYTAYVDKGINRGWYYFDDTNCRPVRTKTECITSNAYVLFYHRVYGI</sequence>
<dbReference type="Gene3D" id="3.90.70.10">
    <property type="entry name" value="Cysteine proteinases"/>
    <property type="match status" value="1"/>
</dbReference>
<evidence type="ECO:0000256" key="2">
    <source>
        <dbReference type="ARBA" id="ARBA00009085"/>
    </source>
</evidence>
<name>A0A7H9AXT2_ZYGMR</name>
<dbReference type="Gene3D" id="3.40.250.10">
    <property type="entry name" value="Rhodanese-like domain"/>
    <property type="match status" value="1"/>
</dbReference>
<evidence type="ECO:0000256" key="1">
    <source>
        <dbReference type="ARBA" id="ARBA00000707"/>
    </source>
</evidence>
<accession>A0A7H9AXT2</accession>
<reference evidence="10 11" key="1">
    <citation type="submission" date="2020-07" db="EMBL/GenBank/DDBJ databases">
        <title>The yeast mating-type switching endonuclease HO is a domesticated member of an unorthodox homing genetic element family.</title>
        <authorList>
            <person name="Coughlan A.Y."/>
            <person name="Lombardi L."/>
            <person name="Braun-Galleani S."/>
            <person name="Martos A.R."/>
            <person name="Galeote V."/>
            <person name="Bigey F."/>
            <person name="Dequin S."/>
            <person name="Byrne K.P."/>
            <person name="Wolfe K.H."/>
        </authorList>
    </citation>
    <scope>NUCLEOTIDE SEQUENCE [LARGE SCALE GENOMIC DNA]</scope>
    <source>
        <strain evidence="10 11">NRRL Y-6702</strain>
    </source>
</reference>
<evidence type="ECO:0000256" key="3">
    <source>
        <dbReference type="ARBA" id="ARBA00022670"/>
    </source>
</evidence>
<dbReference type="RefSeq" id="XP_037142829.1">
    <property type="nucleotide sequence ID" value="XM_037286934.1"/>
</dbReference>
<dbReference type="PROSITE" id="PS50235">
    <property type="entry name" value="USP_3"/>
    <property type="match status" value="1"/>
</dbReference>
<dbReference type="CDD" id="cd02674">
    <property type="entry name" value="Peptidase_C19R"/>
    <property type="match status" value="1"/>
</dbReference>
<dbReference type="PANTHER" id="PTHR21646">
    <property type="entry name" value="UBIQUITIN CARBOXYL-TERMINAL HYDROLASE"/>
    <property type="match status" value="1"/>
</dbReference>
<feature type="domain" description="USP" evidence="9">
    <location>
        <begin position="514"/>
        <end position="873"/>
    </location>
</feature>
<keyword evidence="6 7" id="KW-0788">Thiol protease</keyword>
<proteinExistence type="inferred from homology"/>
<feature type="region of interest" description="Disordered" evidence="8">
    <location>
        <begin position="350"/>
        <end position="379"/>
    </location>
</feature>
<dbReference type="InterPro" id="IPR001394">
    <property type="entry name" value="Peptidase_C19_UCH"/>
</dbReference>
<dbReference type="Pfam" id="PF00581">
    <property type="entry name" value="Rhodanese"/>
    <property type="match status" value="1"/>
</dbReference>
<feature type="compositionally biased region" description="Polar residues" evidence="8">
    <location>
        <begin position="355"/>
        <end position="369"/>
    </location>
</feature>
<dbReference type="Proteomes" id="UP000509704">
    <property type="component" value="Chromosome 2"/>
</dbReference>
<organism evidence="10 11">
    <name type="scientific">Zygotorulaspora mrakii</name>
    <name type="common">Zygosaccharomyces mrakii</name>
    <dbReference type="NCBI Taxonomy" id="42260"/>
    <lineage>
        <taxon>Eukaryota</taxon>
        <taxon>Fungi</taxon>
        <taxon>Dikarya</taxon>
        <taxon>Ascomycota</taxon>
        <taxon>Saccharomycotina</taxon>
        <taxon>Saccharomycetes</taxon>
        <taxon>Saccharomycetales</taxon>
        <taxon>Saccharomycetaceae</taxon>
        <taxon>Zygotorulaspora</taxon>
    </lineage>
</organism>
<dbReference type="SUPFAM" id="SSF54001">
    <property type="entry name" value="Cysteine proteinases"/>
    <property type="match status" value="1"/>
</dbReference>
<dbReference type="PANTHER" id="PTHR21646:SF95">
    <property type="entry name" value="UBIQUITIN CARBOXYL-TERMINAL HYDROLASE 4-RELATED"/>
    <property type="match status" value="1"/>
</dbReference>
<evidence type="ECO:0000256" key="8">
    <source>
        <dbReference type="SAM" id="MobiDB-lite"/>
    </source>
</evidence>
<dbReference type="InterPro" id="IPR018200">
    <property type="entry name" value="USP_CS"/>
</dbReference>
<evidence type="ECO:0000256" key="6">
    <source>
        <dbReference type="ARBA" id="ARBA00022807"/>
    </source>
</evidence>
<comment type="catalytic activity">
    <reaction evidence="1 7">
        <text>Thiol-dependent hydrolysis of ester, thioester, amide, peptide and isopeptide bonds formed by the C-terminal Gly of ubiquitin (a 76-residue protein attached to proteins as an intracellular targeting signal).</text>
        <dbReference type="EC" id="3.4.19.12"/>
    </reaction>
</comment>
<keyword evidence="4 7" id="KW-0833">Ubl conjugation pathway</keyword>
<dbReference type="EC" id="3.4.19.12" evidence="7"/>
<evidence type="ECO:0000256" key="4">
    <source>
        <dbReference type="ARBA" id="ARBA00022786"/>
    </source>
</evidence>
<keyword evidence="11" id="KW-1185">Reference proteome</keyword>
<keyword evidence="5 7" id="KW-0378">Hydrolase</keyword>
<dbReference type="InterPro" id="IPR028889">
    <property type="entry name" value="USP"/>
</dbReference>
<evidence type="ECO:0000256" key="7">
    <source>
        <dbReference type="RuleBase" id="RU366025"/>
    </source>
</evidence>
<dbReference type="InterPro" id="IPR050185">
    <property type="entry name" value="Ub_carboxyl-term_hydrolase"/>
</dbReference>
<keyword evidence="3 7" id="KW-0645">Protease</keyword>
<dbReference type="OrthoDB" id="292964at2759"/>
<evidence type="ECO:0000256" key="5">
    <source>
        <dbReference type="ARBA" id="ARBA00022801"/>
    </source>
</evidence>
<dbReference type="SUPFAM" id="SSF52821">
    <property type="entry name" value="Rhodanese/Cell cycle control phosphatase"/>
    <property type="match status" value="1"/>
</dbReference>
<evidence type="ECO:0000313" key="11">
    <source>
        <dbReference type="Proteomes" id="UP000509704"/>
    </source>
</evidence>
<dbReference type="PROSITE" id="PS00972">
    <property type="entry name" value="USP_1"/>
    <property type="match status" value="1"/>
</dbReference>
<dbReference type="EMBL" id="CP058605">
    <property type="protein sequence ID" value="QLG71101.1"/>
    <property type="molecule type" value="Genomic_DNA"/>
</dbReference>
<dbReference type="GO" id="GO:0016579">
    <property type="term" value="P:protein deubiquitination"/>
    <property type="evidence" value="ECO:0007669"/>
    <property type="project" value="InterPro"/>
</dbReference>
<protein>
    <recommendedName>
        <fullName evidence="7">Ubiquitin carboxyl-terminal hydrolase</fullName>
        <ecNumber evidence="7">3.4.19.12</ecNumber>
    </recommendedName>
</protein>
<dbReference type="AlphaFoldDB" id="A0A7H9AXT2"/>
<dbReference type="GeneID" id="59234762"/>